<proteinExistence type="predicted"/>
<reference evidence="1" key="1">
    <citation type="submission" date="2019-08" db="EMBL/GenBank/DDBJ databases">
        <title>Genome sequence of Clostridiales bacterium MT110.</title>
        <authorList>
            <person name="Cao J."/>
        </authorList>
    </citation>
    <scope>NUCLEOTIDE SEQUENCE</scope>
    <source>
        <strain evidence="1">MT110</strain>
    </source>
</reference>
<organism evidence="1 2">
    <name type="scientific">Anoxybacterium hadale</name>
    <dbReference type="NCBI Taxonomy" id="3408580"/>
    <lineage>
        <taxon>Bacteria</taxon>
        <taxon>Bacillati</taxon>
        <taxon>Bacillota</taxon>
        <taxon>Clostridia</taxon>
        <taxon>Peptostreptococcales</taxon>
        <taxon>Anaerovoracaceae</taxon>
        <taxon>Anoxybacterium</taxon>
    </lineage>
</organism>
<keyword evidence="2" id="KW-1185">Reference proteome</keyword>
<dbReference type="EMBL" id="CP042469">
    <property type="protein sequence ID" value="QOX62163.1"/>
    <property type="molecule type" value="Genomic_DNA"/>
</dbReference>
<protein>
    <submittedName>
        <fullName evidence="1">(2Fe-2S)-binding protein</fullName>
    </submittedName>
</protein>
<accession>A0ACD1A701</accession>
<sequence>MKKMKIQFMLNEKSVSMDIDPETTLLALLREELFLTGTKEGCGSGECGACTVLMDGVAVNSCLVLAPQINGTEIITIEALETDGKLDQLQQSFIEHHAVQCGFCTPGMLMSAKALLLKNPRPTQEEIRIALSGNLCRCTGYQNIIAAVEGAVD</sequence>
<name>A0ACD1A701_9FIRM</name>
<dbReference type="Proteomes" id="UP000594014">
    <property type="component" value="Chromosome"/>
</dbReference>
<gene>
    <name evidence="1" type="ORF">FRZ06_01755</name>
</gene>
<evidence type="ECO:0000313" key="1">
    <source>
        <dbReference type="EMBL" id="QOX62163.1"/>
    </source>
</evidence>
<evidence type="ECO:0000313" key="2">
    <source>
        <dbReference type="Proteomes" id="UP000594014"/>
    </source>
</evidence>